<evidence type="ECO:0000256" key="8">
    <source>
        <dbReference type="ARBA" id="ARBA00023136"/>
    </source>
</evidence>
<feature type="region of interest" description="Disordered" evidence="12">
    <location>
        <begin position="828"/>
        <end position="899"/>
    </location>
</feature>
<dbReference type="Proteomes" id="UP001221898">
    <property type="component" value="Unassembled WGS sequence"/>
</dbReference>
<evidence type="ECO:0000256" key="11">
    <source>
        <dbReference type="RuleBase" id="RU364020"/>
    </source>
</evidence>
<dbReference type="GO" id="GO:0000139">
    <property type="term" value="C:Golgi membrane"/>
    <property type="evidence" value="ECO:0007669"/>
    <property type="project" value="UniProtKB-SubCell"/>
</dbReference>
<sequence>MQSGVTPPRKMEQTSRKKRGRSFEEGAARSAGVNVDMRIVRSPPPQLISRLRSTKQTPFSHISKEVAWHGHRTALFHGLVESVWLPRASKPEYPEETHADTGRTCKLRTERPPAWIRTRDLLARGETVLLTPFAPQQGETVLLTPFAPQQGETDLPACVPLSRVKLSCSPHVPLSGVKLTLPACAPLSGVKLTSRPRVKLSCSPHVPLSGVKLTLPACAPLSGVKLTSRPVCPATPKCFCQSLVPHDMVSQKKGHEWGVVGMPPLHPAHYLRPQSPDRSPTSSARGPGARSVVVSCTDSSQRRMELYLTPHSECLGSSVAAAFQSGFLLYLSFIKSRCLSSYRFVTRSPTSGALQLKMCALLRHACLRAATEQGSGRADWQGKSGRSPLQTLYDGDQWLQRLLATAPGVRFHRLRQSRLWPGVPPAGGNWLSAPGRGDGSREEVRCAQEWLCSTGVTVDSLASAVSEETLDLSAAQVTHQGRRELLEDACHAYTRKRRVLIPEDLKHLIVDDQHRLLYCYVPKVACTNWKRVMMVLTGDGRYRDPLDIPANEAHVAGNLRTLSEYSTAEINQRLRTYLKFVFVREPFERLVSAYRNKFTRSYNTAFHKRYGTKIVRRHRPDPRPEALDRGDDVSFEEFVYYLVDPHTQREEPFNEHWERVHSLCHPCLIHYDVVGKYETLGQDSRYVLRLAGAEAEVRFPASAKSTRTTGNMAAQFFRDISPFYQKKLYNLYRMDFLLFNYSMPSYLKWSHFRAPGTSTRSDQLLKWRPLGRLTAKGSEPTVGYLFGATHLADVWALLTVTGERWALPFWSSAVPELARSLHEYRKRSGAHGWTAGRRDSSVGQCPSGESPSPPRDRPGERSPQKPIPSASITVRKHSARKAVPSRSPSAVRYGMEKLSGSRPRLHTRRTMRSAAYSRIPTCGEIDMLHKAMSGYLEQRSEQVTAGEAERDGGVPSLEQVDGVEEEQCASVVSRRGSNPSTALLLYLLMDMATMTGCQPDLRTTRICGLRRAMTTQSGISAKKRPQTSGDRYHTSATASRDRVMRSPRLAAMGVATLSGLMPTLLEPMITPTITSPEVTGGTATDQPIAELAKPPFARKRTTARIDSDRAATNAVVTLLAHSKTAWSSSTPPRESAPSPTAATAARKPTTVACTCRPIKPISVSSPDCQPSFIPFLSFLHSVSSFIHLSNLSRPLRMSRVPPHCLSHPLLHFLLPKSDKNLERERKLGVANKTKQPR</sequence>
<feature type="region of interest" description="Disordered" evidence="12">
    <location>
        <begin position="268"/>
        <end position="290"/>
    </location>
</feature>
<evidence type="ECO:0000313" key="13">
    <source>
        <dbReference type="EMBL" id="KAJ8400657.1"/>
    </source>
</evidence>
<comment type="subcellular location">
    <subcellularLocation>
        <location evidence="1 11">Golgi apparatus membrane</location>
        <topology evidence="1 11">Single-pass type II membrane protein</topology>
    </subcellularLocation>
</comment>
<comment type="caution">
    <text evidence="13">The sequence shown here is derived from an EMBL/GenBank/DDBJ whole genome shotgun (WGS) entry which is preliminary data.</text>
</comment>
<feature type="compositionally biased region" description="Polar residues" evidence="12">
    <location>
        <begin position="841"/>
        <end position="850"/>
    </location>
</feature>
<evidence type="ECO:0000256" key="12">
    <source>
        <dbReference type="SAM" id="MobiDB-lite"/>
    </source>
</evidence>
<name>A0AAD7SE74_9TELE</name>
<keyword evidence="3 11" id="KW-0808">Transferase</keyword>
<protein>
    <recommendedName>
        <fullName evidence="11">Carbohydrate sulfotransferase</fullName>
        <ecNumber evidence="11">2.8.2.-</ecNumber>
    </recommendedName>
</protein>
<dbReference type="EC" id="2.8.2.-" evidence="11"/>
<feature type="compositionally biased region" description="Low complexity" evidence="12">
    <location>
        <begin position="1127"/>
        <end position="1147"/>
    </location>
</feature>
<evidence type="ECO:0000256" key="3">
    <source>
        <dbReference type="ARBA" id="ARBA00022679"/>
    </source>
</evidence>
<dbReference type="EMBL" id="JAINUG010000075">
    <property type="protein sequence ID" value="KAJ8400657.1"/>
    <property type="molecule type" value="Genomic_DNA"/>
</dbReference>
<evidence type="ECO:0000256" key="7">
    <source>
        <dbReference type="ARBA" id="ARBA00023034"/>
    </source>
</evidence>
<evidence type="ECO:0000256" key="2">
    <source>
        <dbReference type="ARBA" id="ARBA00006339"/>
    </source>
</evidence>
<evidence type="ECO:0000313" key="14">
    <source>
        <dbReference type="Proteomes" id="UP001221898"/>
    </source>
</evidence>
<feature type="compositionally biased region" description="Basic and acidic residues" evidence="12">
    <location>
        <begin position="854"/>
        <end position="863"/>
    </location>
</feature>
<keyword evidence="8" id="KW-0472">Membrane</keyword>
<feature type="compositionally biased region" description="Polar residues" evidence="12">
    <location>
        <begin position="1026"/>
        <end position="1038"/>
    </location>
</feature>
<dbReference type="PANTHER" id="PTHR12137">
    <property type="entry name" value="CARBOHYDRATE SULFOTRANSFERASE"/>
    <property type="match status" value="1"/>
</dbReference>
<dbReference type="PANTHER" id="PTHR12137:SF60">
    <property type="entry name" value="CARBOHYDRATE SULFOTRANSFERASE 13"/>
    <property type="match status" value="1"/>
</dbReference>
<keyword evidence="9 11" id="KW-0325">Glycoprotein</keyword>
<gene>
    <name evidence="13" type="ORF">AAFF_G00394260</name>
</gene>
<feature type="region of interest" description="Disordered" evidence="12">
    <location>
        <begin position="1015"/>
        <end position="1041"/>
    </location>
</feature>
<proteinExistence type="inferred from homology"/>
<dbReference type="InterPro" id="IPR005331">
    <property type="entry name" value="Sulfotransferase"/>
</dbReference>
<keyword evidence="4" id="KW-0812">Transmembrane</keyword>
<evidence type="ECO:0000256" key="5">
    <source>
        <dbReference type="ARBA" id="ARBA00022968"/>
    </source>
</evidence>
<feature type="compositionally biased region" description="Basic and acidic residues" evidence="12">
    <location>
        <begin position="9"/>
        <end position="27"/>
    </location>
</feature>
<dbReference type="GO" id="GO:0008146">
    <property type="term" value="F:sulfotransferase activity"/>
    <property type="evidence" value="ECO:0007669"/>
    <property type="project" value="InterPro"/>
</dbReference>
<reference evidence="13" key="1">
    <citation type="journal article" date="2023" name="Science">
        <title>Genome structures resolve the early diversification of teleost fishes.</title>
        <authorList>
            <person name="Parey E."/>
            <person name="Louis A."/>
            <person name="Montfort J."/>
            <person name="Bouchez O."/>
            <person name="Roques C."/>
            <person name="Iampietro C."/>
            <person name="Lluch J."/>
            <person name="Castinel A."/>
            <person name="Donnadieu C."/>
            <person name="Desvignes T."/>
            <person name="Floi Bucao C."/>
            <person name="Jouanno E."/>
            <person name="Wen M."/>
            <person name="Mejri S."/>
            <person name="Dirks R."/>
            <person name="Jansen H."/>
            <person name="Henkel C."/>
            <person name="Chen W.J."/>
            <person name="Zahm M."/>
            <person name="Cabau C."/>
            <person name="Klopp C."/>
            <person name="Thompson A.W."/>
            <person name="Robinson-Rechavi M."/>
            <person name="Braasch I."/>
            <person name="Lecointre G."/>
            <person name="Bobe J."/>
            <person name="Postlethwait J.H."/>
            <person name="Berthelot C."/>
            <person name="Roest Crollius H."/>
            <person name="Guiguen Y."/>
        </authorList>
    </citation>
    <scope>NUCLEOTIDE SEQUENCE</scope>
    <source>
        <strain evidence="13">NC1722</strain>
    </source>
</reference>
<dbReference type="GO" id="GO:0030166">
    <property type="term" value="P:proteoglycan biosynthetic process"/>
    <property type="evidence" value="ECO:0007669"/>
    <property type="project" value="TreeGrafter"/>
</dbReference>
<dbReference type="Pfam" id="PF03567">
    <property type="entry name" value="Sulfotransfer_2"/>
    <property type="match status" value="1"/>
</dbReference>
<keyword evidence="5 11" id="KW-0735">Signal-anchor</keyword>
<dbReference type="GO" id="GO:0016051">
    <property type="term" value="P:carbohydrate biosynthetic process"/>
    <property type="evidence" value="ECO:0007669"/>
    <property type="project" value="InterPro"/>
</dbReference>
<keyword evidence="7 11" id="KW-0333">Golgi apparatus</keyword>
<feature type="region of interest" description="Disordered" evidence="12">
    <location>
        <begin position="939"/>
        <end position="962"/>
    </location>
</feature>
<comment type="similarity">
    <text evidence="2 11">Belongs to the sulfotransferase 2 family.</text>
</comment>
<keyword evidence="6" id="KW-1133">Transmembrane helix</keyword>
<feature type="region of interest" description="Disordered" evidence="12">
    <location>
        <begin position="1"/>
        <end position="30"/>
    </location>
</feature>
<evidence type="ECO:0000256" key="6">
    <source>
        <dbReference type="ARBA" id="ARBA00022989"/>
    </source>
</evidence>
<dbReference type="InterPro" id="IPR018011">
    <property type="entry name" value="Carb_sulfotrans_8-10"/>
</dbReference>
<evidence type="ECO:0000256" key="10">
    <source>
        <dbReference type="ARBA" id="ARBA00023277"/>
    </source>
</evidence>
<evidence type="ECO:0000256" key="9">
    <source>
        <dbReference type="ARBA" id="ARBA00023180"/>
    </source>
</evidence>
<dbReference type="AlphaFoldDB" id="A0AAD7SE74"/>
<organism evidence="13 14">
    <name type="scientific">Aldrovandia affinis</name>
    <dbReference type="NCBI Taxonomy" id="143900"/>
    <lineage>
        <taxon>Eukaryota</taxon>
        <taxon>Metazoa</taxon>
        <taxon>Chordata</taxon>
        <taxon>Craniata</taxon>
        <taxon>Vertebrata</taxon>
        <taxon>Euteleostomi</taxon>
        <taxon>Actinopterygii</taxon>
        <taxon>Neopterygii</taxon>
        <taxon>Teleostei</taxon>
        <taxon>Notacanthiformes</taxon>
        <taxon>Halosauridae</taxon>
        <taxon>Aldrovandia</taxon>
    </lineage>
</organism>
<accession>A0AAD7SE74</accession>
<keyword evidence="10 11" id="KW-0119">Carbohydrate metabolism</keyword>
<evidence type="ECO:0000256" key="4">
    <source>
        <dbReference type="ARBA" id="ARBA00022692"/>
    </source>
</evidence>
<feature type="region of interest" description="Disordered" evidence="12">
    <location>
        <begin position="1123"/>
        <end position="1147"/>
    </location>
</feature>
<evidence type="ECO:0000256" key="1">
    <source>
        <dbReference type="ARBA" id="ARBA00004323"/>
    </source>
</evidence>
<keyword evidence="14" id="KW-1185">Reference proteome</keyword>